<evidence type="ECO:0000313" key="1">
    <source>
        <dbReference type="EMBL" id="RRT45984.1"/>
    </source>
</evidence>
<dbReference type="Proteomes" id="UP000287651">
    <property type="component" value="Unassembled WGS sequence"/>
</dbReference>
<reference evidence="1 2" key="1">
    <citation type="journal article" date="2014" name="Agronomy (Basel)">
        <title>A Draft Genome Sequence for Ensete ventricosum, the Drought-Tolerant Tree Against Hunger.</title>
        <authorList>
            <person name="Harrison J."/>
            <person name="Moore K.A."/>
            <person name="Paszkiewicz K."/>
            <person name="Jones T."/>
            <person name="Grant M."/>
            <person name="Ambacheew D."/>
            <person name="Muzemil S."/>
            <person name="Studholme D.J."/>
        </authorList>
    </citation>
    <scope>NUCLEOTIDE SEQUENCE [LARGE SCALE GENOMIC DNA]</scope>
</reference>
<evidence type="ECO:0000313" key="2">
    <source>
        <dbReference type="Proteomes" id="UP000287651"/>
    </source>
</evidence>
<proteinExistence type="predicted"/>
<accession>A0A426Y2Q2</accession>
<dbReference type="EMBL" id="AMZH03015479">
    <property type="protein sequence ID" value="RRT45984.1"/>
    <property type="molecule type" value="Genomic_DNA"/>
</dbReference>
<protein>
    <submittedName>
        <fullName evidence="1">Uncharacterized protein</fullName>
    </submittedName>
</protein>
<dbReference type="AlphaFoldDB" id="A0A426Y2Q2"/>
<sequence>MGAGHCFQLLLCIGCLCRDFLCSWSCCFLDLGMLLTTDDTYESKMLEQINEITGCL</sequence>
<name>A0A426Y2Q2_ENSVE</name>
<comment type="caution">
    <text evidence="1">The sequence shown here is derived from an EMBL/GenBank/DDBJ whole genome shotgun (WGS) entry which is preliminary data.</text>
</comment>
<organism evidence="1 2">
    <name type="scientific">Ensete ventricosum</name>
    <name type="common">Abyssinian banana</name>
    <name type="synonym">Musa ensete</name>
    <dbReference type="NCBI Taxonomy" id="4639"/>
    <lineage>
        <taxon>Eukaryota</taxon>
        <taxon>Viridiplantae</taxon>
        <taxon>Streptophyta</taxon>
        <taxon>Embryophyta</taxon>
        <taxon>Tracheophyta</taxon>
        <taxon>Spermatophyta</taxon>
        <taxon>Magnoliopsida</taxon>
        <taxon>Liliopsida</taxon>
        <taxon>Zingiberales</taxon>
        <taxon>Musaceae</taxon>
        <taxon>Ensete</taxon>
    </lineage>
</organism>
<gene>
    <name evidence="1" type="ORF">B296_00034225</name>
</gene>